<sequence length="349" mass="39776">MFIDDFTIVIGMGFQMKKILILGFSVTADKKGYATFIKSRLESEQIAEVDVIGLGGIHPIDLVYLYNSIVIKEYDFIVLDVSTSAFRDFVKDKKDITFTFFALAAKTLLHGALPLFINLWKEDVDAVKDFSLKAIDRLGKQMGFPVINIAKLIKKQDHALFFKDVVHPTEKGTDFYVDKVYKFLLEHMNDRIFTQNLDFKRLNLVSNLYSIPAEKLISGKNKQNFQRSGLSCEIVQIESKDGVVRLDYDVGHPLVRVAGLAGPRTSGLWVYDGTGKQYLSFYDEYCYYDRLLVRRLSRLGHGTLSVLLDTEIPNIKLQKGDKNEGPRLGGIGYFCFEKTPMAELIRKYK</sequence>
<proteinExistence type="predicted"/>
<reference evidence="1" key="1">
    <citation type="submission" date="2023-06" db="EMBL/GenBank/DDBJ databases">
        <title>Two novel species of Acinetobacter isolated from motorbike repairing workshop in Vietnam.</title>
        <authorList>
            <person name="Le N.T.T."/>
        </authorList>
    </citation>
    <scope>NUCLEOTIDE SEQUENCE</scope>
    <source>
        <strain evidence="1">VNH17</strain>
    </source>
</reference>
<keyword evidence="2" id="KW-1185">Reference proteome</keyword>
<gene>
    <name evidence="1" type="ORF">QTA56_15170</name>
</gene>
<evidence type="ECO:0000313" key="2">
    <source>
        <dbReference type="Proteomes" id="UP001168524"/>
    </source>
</evidence>
<dbReference type="SUPFAM" id="SSF52266">
    <property type="entry name" value="SGNH hydrolase"/>
    <property type="match status" value="1"/>
</dbReference>
<name>A0ABT7WS94_9GAMM</name>
<dbReference type="Gene3D" id="3.40.50.1110">
    <property type="entry name" value="SGNH hydrolase"/>
    <property type="match status" value="1"/>
</dbReference>
<dbReference type="RefSeq" id="WP_267981830.1">
    <property type="nucleotide sequence ID" value="NZ_JAPQKF010000009.1"/>
</dbReference>
<evidence type="ECO:0008006" key="3">
    <source>
        <dbReference type="Google" id="ProtNLM"/>
    </source>
</evidence>
<evidence type="ECO:0000313" key="1">
    <source>
        <dbReference type="EMBL" id="MDN0015562.1"/>
    </source>
</evidence>
<dbReference type="Proteomes" id="UP001168524">
    <property type="component" value="Unassembled WGS sequence"/>
</dbReference>
<dbReference type="InterPro" id="IPR036514">
    <property type="entry name" value="SGNH_hydro_sf"/>
</dbReference>
<dbReference type="EMBL" id="JAUDZE010000009">
    <property type="protein sequence ID" value="MDN0015562.1"/>
    <property type="molecule type" value="Genomic_DNA"/>
</dbReference>
<protein>
    <recommendedName>
        <fullName evidence="3">SGNH/GDSL hydrolase family protein</fullName>
    </recommendedName>
</protein>
<accession>A0ABT7WS94</accession>
<organism evidence="1 2">
    <name type="scientific">Acinetobacter thutiue</name>
    <dbReference type="NCBI Taxonomy" id="2998078"/>
    <lineage>
        <taxon>Bacteria</taxon>
        <taxon>Pseudomonadati</taxon>
        <taxon>Pseudomonadota</taxon>
        <taxon>Gammaproteobacteria</taxon>
        <taxon>Moraxellales</taxon>
        <taxon>Moraxellaceae</taxon>
        <taxon>Acinetobacter</taxon>
    </lineage>
</organism>
<comment type="caution">
    <text evidence="1">The sequence shown here is derived from an EMBL/GenBank/DDBJ whole genome shotgun (WGS) entry which is preliminary data.</text>
</comment>